<dbReference type="SUPFAM" id="SSF53850">
    <property type="entry name" value="Periplasmic binding protein-like II"/>
    <property type="match status" value="1"/>
</dbReference>
<gene>
    <name evidence="3" type="ORF">SAMN04488530_11243</name>
</gene>
<name>A0A1M5NZU3_9FIRM</name>
<dbReference type="PANTHER" id="PTHR30024:SF46">
    <property type="entry name" value="ABC TRANSPORTER, SUBSTRATE-BINDING LIPOPROTEIN"/>
    <property type="match status" value="1"/>
</dbReference>
<feature type="domain" description="SsuA/THI5-like" evidence="2">
    <location>
        <begin position="65"/>
        <end position="265"/>
    </location>
</feature>
<dbReference type="PROSITE" id="PS51257">
    <property type="entry name" value="PROKAR_LIPOPROTEIN"/>
    <property type="match status" value="1"/>
</dbReference>
<dbReference type="AlphaFoldDB" id="A0A1M5NZU3"/>
<dbReference type="PIRSF" id="PIRSF027386">
    <property type="entry name" value="UCP027386_ABC_sbc_TM0202"/>
    <property type="match status" value="1"/>
</dbReference>
<dbReference type="EMBL" id="FQWX01000012">
    <property type="protein sequence ID" value="SHG95060.1"/>
    <property type="molecule type" value="Genomic_DNA"/>
</dbReference>
<evidence type="ECO:0000313" key="4">
    <source>
        <dbReference type="Proteomes" id="UP000243255"/>
    </source>
</evidence>
<protein>
    <submittedName>
        <fullName evidence="3">NitT/TauT family transport system substrate-binding protein</fullName>
    </submittedName>
</protein>
<dbReference type="Gene3D" id="3.40.190.10">
    <property type="entry name" value="Periplasmic binding protein-like II"/>
    <property type="match status" value="2"/>
</dbReference>
<evidence type="ECO:0000313" key="3">
    <source>
        <dbReference type="EMBL" id="SHG95060.1"/>
    </source>
</evidence>
<evidence type="ECO:0000256" key="1">
    <source>
        <dbReference type="SAM" id="SignalP"/>
    </source>
</evidence>
<dbReference type="InterPro" id="IPR015168">
    <property type="entry name" value="SsuA/THI5"/>
</dbReference>
<dbReference type="STRING" id="1121321.SAMN04488530_11243"/>
<dbReference type="Proteomes" id="UP000243255">
    <property type="component" value="Unassembled WGS sequence"/>
</dbReference>
<sequence>MRKTISILVSMVLGMTLLAGCASPKENKKEEIKEAVKKVNIVAPDGLPSIAIAQLAKENPEIKNGYDLIYTVEKSPESLSTTVMKQEADIAIVPSNMAAIAYNKTSNYKIAGTVGMGSFYLVSTDNISEIKDLEGKEVGNTGKGLTPDITVQSVLKANEVDLSSLKFNYVNSASELVPLLATEKISTGFVPEPALTALMIKNPNMKIVKSLNDAWKEANKTENGYPQSTVIVKADFADENKEFVDSFLGQLSNSIEWANKNSKEAGEYAKEIGVSTEPKIIEKSMERSNLKFILAKDMIEDYNNYFKKLFDYDIKTVGGKLPDEKIYLSE</sequence>
<dbReference type="OrthoDB" id="9814375at2"/>
<dbReference type="Pfam" id="PF09084">
    <property type="entry name" value="NMT1"/>
    <property type="match status" value="1"/>
</dbReference>
<dbReference type="InterPro" id="IPR027024">
    <property type="entry name" value="UCP027386_ABC_sbc_TM0202"/>
</dbReference>
<proteinExistence type="predicted"/>
<accession>A0A1M5NZU3</accession>
<reference evidence="4" key="1">
    <citation type="submission" date="2016-11" db="EMBL/GenBank/DDBJ databases">
        <authorList>
            <person name="Varghese N."/>
            <person name="Submissions S."/>
        </authorList>
    </citation>
    <scope>NUCLEOTIDE SEQUENCE [LARGE SCALE GENOMIC DNA]</scope>
    <source>
        <strain evidence="4">DSM 2635</strain>
    </source>
</reference>
<keyword evidence="4" id="KW-1185">Reference proteome</keyword>
<keyword evidence="1" id="KW-0732">Signal</keyword>
<feature type="signal peptide" evidence="1">
    <location>
        <begin position="1"/>
        <end position="21"/>
    </location>
</feature>
<evidence type="ECO:0000259" key="2">
    <source>
        <dbReference type="Pfam" id="PF09084"/>
    </source>
</evidence>
<feature type="chain" id="PRO_5038794441" evidence="1">
    <location>
        <begin position="22"/>
        <end position="330"/>
    </location>
</feature>
<organism evidence="3 4">
    <name type="scientific">Asaccharospora irregularis DSM 2635</name>
    <dbReference type="NCBI Taxonomy" id="1121321"/>
    <lineage>
        <taxon>Bacteria</taxon>
        <taxon>Bacillati</taxon>
        <taxon>Bacillota</taxon>
        <taxon>Clostridia</taxon>
        <taxon>Peptostreptococcales</taxon>
        <taxon>Peptostreptococcaceae</taxon>
        <taxon>Asaccharospora</taxon>
    </lineage>
</organism>
<dbReference type="PANTHER" id="PTHR30024">
    <property type="entry name" value="ALIPHATIC SULFONATES-BINDING PROTEIN-RELATED"/>
    <property type="match status" value="1"/>
</dbReference>
<dbReference type="RefSeq" id="WP_073125749.1">
    <property type="nucleotide sequence ID" value="NZ_BAABCH010000099.1"/>
</dbReference>